<dbReference type="Proteomes" id="UP000177622">
    <property type="component" value="Unassembled WGS sequence"/>
</dbReference>
<dbReference type="SUPFAM" id="SSF57701">
    <property type="entry name" value="Zn2/Cys6 DNA-binding domain"/>
    <property type="match status" value="1"/>
</dbReference>
<dbReference type="CDD" id="cd00067">
    <property type="entry name" value="GAL4"/>
    <property type="match status" value="1"/>
</dbReference>
<accession>A0A1F5L8S1</accession>
<dbReference type="GO" id="GO:0003677">
    <property type="term" value="F:DNA binding"/>
    <property type="evidence" value="ECO:0007669"/>
    <property type="project" value="UniProtKB-KW"/>
</dbReference>
<gene>
    <name evidence="8" type="ORF">PENARI_c022G03863</name>
</gene>
<name>A0A1F5L8S1_PENAI</name>
<keyword evidence="2" id="KW-0479">Metal-binding</keyword>
<organism evidence="8 9">
    <name type="scientific">Penicillium arizonense</name>
    <dbReference type="NCBI Taxonomy" id="1835702"/>
    <lineage>
        <taxon>Eukaryota</taxon>
        <taxon>Fungi</taxon>
        <taxon>Dikarya</taxon>
        <taxon>Ascomycota</taxon>
        <taxon>Pezizomycotina</taxon>
        <taxon>Eurotiomycetes</taxon>
        <taxon>Eurotiomycetidae</taxon>
        <taxon>Eurotiales</taxon>
        <taxon>Aspergillaceae</taxon>
        <taxon>Penicillium</taxon>
    </lineage>
</organism>
<protein>
    <recommendedName>
        <fullName evidence="7">Zn(2)-C6 fungal-type domain-containing protein</fullName>
    </recommendedName>
</protein>
<evidence type="ECO:0000256" key="5">
    <source>
        <dbReference type="ARBA" id="ARBA00023163"/>
    </source>
</evidence>
<dbReference type="PROSITE" id="PS00463">
    <property type="entry name" value="ZN2_CY6_FUNGAL_1"/>
    <property type="match status" value="1"/>
</dbReference>
<dbReference type="GeneID" id="34580085"/>
<evidence type="ECO:0000256" key="6">
    <source>
        <dbReference type="ARBA" id="ARBA00023242"/>
    </source>
</evidence>
<comment type="subcellular location">
    <subcellularLocation>
        <location evidence="1">Nucleus</location>
    </subcellularLocation>
</comment>
<dbReference type="InterPro" id="IPR001138">
    <property type="entry name" value="Zn2Cys6_DnaBD"/>
</dbReference>
<dbReference type="PANTHER" id="PTHR47338">
    <property type="entry name" value="ZN(II)2CYS6 TRANSCRIPTION FACTOR (EUROFUNG)-RELATED"/>
    <property type="match status" value="1"/>
</dbReference>
<dbReference type="GO" id="GO:0000981">
    <property type="term" value="F:DNA-binding transcription factor activity, RNA polymerase II-specific"/>
    <property type="evidence" value="ECO:0007669"/>
    <property type="project" value="InterPro"/>
</dbReference>
<dbReference type="Gene3D" id="4.10.240.10">
    <property type="entry name" value="Zn(2)-C6 fungal-type DNA-binding domain"/>
    <property type="match status" value="1"/>
</dbReference>
<keyword evidence="3" id="KW-0805">Transcription regulation</keyword>
<feature type="domain" description="Zn(2)-C6 fungal-type" evidence="7">
    <location>
        <begin position="16"/>
        <end position="46"/>
    </location>
</feature>
<reference evidence="8 9" key="1">
    <citation type="journal article" date="2016" name="Sci. Rep.">
        <title>Penicillium arizonense, a new, genome sequenced fungal species, reveals a high chemical diversity in secreted metabolites.</title>
        <authorList>
            <person name="Grijseels S."/>
            <person name="Nielsen J.C."/>
            <person name="Randelovic M."/>
            <person name="Nielsen J."/>
            <person name="Nielsen K.F."/>
            <person name="Workman M."/>
            <person name="Frisvad J.C."/>
        </authorList>
    </citation>
    <scope>NUCLEOTIDE SEQUENCE [LARGE SCALE GENOMIC DNA]</scope>
    <source>
        <strain evidence="8 9">CBS 141311</strain>
    </source>
</reference>
<keyword evidence="4" id="KW-0238">DNA-binding</keyword>
<dbReference type="RefSeq" id="XP_022484810.1">
    <property type="nucleotide sequence ID" value="XM_022635351.1"/>
</dbReference>
<keyword evidence="6" id="KW-0539">Nucleus</keyword>
<evidence type="ECO:0000313" key="8">
    <source>
        <dbReference type="EMBL" id="OGE49359.1"/>
    </source>
</evidence>
<evidence type="ECO:0000256" key="1">
    <source>
        <dbReference type="ARBA" id="ARBA00004123"/>
    </source>
</evidence>
<dbReference type="SMART" id="SM00066">
    <property type="entry name" value="GAL4"/>
    <property type="match status" value="1"/>
</dbReference>
<dbReference type="GO" id="GO:0005634">
    <property type="term" value="C:nucleus"/>
    <property type="evidence" value="ECO:0007669"/>
    <property type="project" value="UniProtKB-SubCell"/>
</dbReference>
<dbReference type="CDD" id="cd12148">
    <property type="entry name" value="fungal_TF_MHR"/>
    <property type="match status" value="1"/>
</dbReference>
<proteinExistence type="predicted"/>
<sequence>MASAGDERPSKRARQACAPCRRKKSRCPGEKPVCSYCERLGQKCTYAVDESRSEEPEHSKKMDERISGIESTLDRLMDYITWVHLRIDLVTGLIEVAGGLLKIRPLRLYLRVTKTESQSYCPKTVLLCQSVLCLQRASFAYWCCRARSPELSAADLYLTYCNSQPLLLFPYRSSVASLGPRDPELICAIEALGMRFYDGGITNSQTQFEIKRMTGRASQIVMMRLASGSVELSTLQTMCLLSMLEFTAGHIIRARFFTKMAAYFMQNLKVNGLDSLSNLETERDERKLCYVSLIVLRNLQGSFQPLHPRECPDPLGEGDELSSPLGSMISNMENARRTSSSKPDIGIVGTNIYTSELWALACNYAASPVGVDAHPPWSPHSDYAMIHFQHCEHESLMPLRFRLHASPFQDHPSAELQAHRDYWGPWLFFQMVWHAVPCLINHPFLLSMRLRNFRRTMPQSFLRNSFEQLTFHSGWVLHFVELISAKVFEVSDSTIGHCVVIVATIYLQHSFVEDQTFKRKAQTGFEKCLRFLWNMSRRWPHIDRQAQQLQQLRDSVSPGGLMTGNGAPGGSNQRQMWSVNLQLLWKILVYAHASKSSDSGSDIFGPELSKDSVGSSGDHSVGDITERDFTLIGSAGISGHKTVAAECVTYPPEQTEDPVQAPSQIAPTMDLSGLPGDPDVDFTSGDGLYLQLQDYGRAFEDWLSVNPT</sequence>
<dbReference type="PROSITE" id="PS50048">
    <property type="entry name" value="ZN2_CY6_FUNGAL_2"/>
    <property type="match status" value="1"/>
</dbReference>
<dbReference type="OrthoDB" id="2943660at2759"/>
<keyword evidence="9" id="KW-1185">Reference proteome</keyword>
<evidence type="ECO:0000256" key="3">
    <source>
        <dbReference type="ARBA" id="ARBA00023015"/>
    </source>
</evidence>
<evidence type="ECO:0000256" key="4">
    <source>
        <dbReference type="ARBA" id="ARBA00023125"/>
    </source>
</evidence>
<dbReference type="InterPro" id="IPR036864">
    <property type="entry name" value="Zn2-C6_fun-type_DNA-bd_sf"/>
</dbReference>
<keyword evidence="5" id="KW-0804">Transcription</keyword>
<dbReference type="EMBL" id="LXJU01000022">
    <property type="protein sequence ID" value="OGE49359.1"/>
    <property type="molecule type" value="Genomic_DNA"/>
</dbReference>
<dbReference type="GO" id="GO:0008270">
    <property type="term" value="F:zinc ion binding"/>
    <property type="evidence" value="ECO:0007669"/>
    <property type="project" value="InterPro"/>
</dbReference>
<evidence type="ECO:0000259" key="7">
    <source>
        <dbReference type="PROSITE" id="PS50048"/>
    </source>
</evidence>
<dbReference type="Pfam" id="PF00172">
    <property type="entry name" value="Zn_clus"/>
    <property type="match status" value="1"/>
</dbReference>
<dbReference type="STRING" id="1835702.A0A1F5L8S1"/>
<comment type="caution">
    <text evidence="8">The sequence shown here is derived from an EMBL/GenBank/DDBJ whole genome shotgun (WGS) entry which is preliminary data.</text>
</comment>
<evidence type="ECO:0000256" key="2">
    <source>
        <dbReference type="ARBA" id="ARBA00022723"/>
    </source>
</evidence>
<dbReference type="InterPro" id="IPR050815">
    <property type="entry name" value="TF_fung"/>
</dbReference>
<dbReference type="PANTHER" id="PTHR47338:SF9">
    <property type="entry name" value="ZN(II)2CYS6 TRANSCRIPTION FACTOR (EUROFUNG)"/>
    <property type="match status" value="1"/>
</dbReference>
<evidence type="ECO:0000313" key="9">
    <source>
        <dbReference type="Proteomes" id="UP000177622"/>
    </source>
</evidence>
<dbReference type="AlphaFoldDB" id="A0A1F5L8S1"/>